<feature type="domain" description="PAC" evidence="2">
    <location>
        <begin position="91"/>
        <end position="143"/>
    </location>
</feature>
<dbReference type="InterPro" id="IPR003018">
    <property type="entry name" value="GAF"/>
</dbReference>
<dbReference type="InterPro" id="IPR043128">
    <property type="entry name" value="Rev_trsase/Diguanyl_cyclase"/>
</dbReference>
<evidence type="ECO:0000259" key="2">
    <source>
        <dbReference type="PROSITE" id="PS50113"/>
    </source>
</evidence>
<evidence type="ECO:0000313" key="6">
    <source>
        <dbReference type="Proteomes" id="UP000199495"/>
    </source>
</evidence>
<dbReference type="Pfam" id="PF13185">
    <property type="entry name" value="GAF_2"/>
    <property type="match status" value="1"/>
</dbReference>
<dbReference type="Pfam" id="PF13426">
    <property type="entry name" value="PAS_9"/>
    <property type="match status" value="1"/>
</dbReference>
<dbReference type="InterPro" id="IPR035965">
    <property type="entry name" value="PAS-like_dom_sf"/>
</dbReference>
<sequence>MREDRGAVDAPARYETKFDFIELAISRTDRAILISDAAGRPCYVNPAFVSLFGYDLPDFASEQPWSLLAGPLTDERLHARARQSTVAGRGFYDDLLLRTKCGDPVWVSAKIDPIFAADGSFSHLVAMLSDITSSKRLQVFQRDVLDALARDIPLPELMHFICLQVEALAPDTCCTVLRVDEDHRLRPLAAPSLPDHVSASVDGVEAGPRAGSCGTAVWRGEPVLVEDIATDPLWSDFKHLILPLGFTACWSHPMVLKDGRVVGTFAFYYTDGHGPSAWHQQLVDACLHLCTMAIERFEARAKIRRLAYYDALTGLPNRTLMRQRLEQTLRADPGQKRKIAFLCLDIDRFKDVNDAFGQPMGDLILEGVGQRLLEHASTADMVCRLNGDRFVIILDECDADRAAVAAQELVTRMQDPFELSGASIPLGASIGIALYPGDATNVDALFDHGEAALMDAKSSWRGGYHFFSPAINALNKDRLLLGAALREAIAAETLNLVFQPQIEWETGGLYGVEALARWSHPEYGPIAPDRFIPVAEQIGAIEALGAWALRTASAQLAQWRRDGHVIPAMSVNISAQHFRDAGFAQLVADVLAENALKPADLTIEITESLMLEETATVVGNIEALAEMGVTLSMDDFGTGYSSLSLIARLPVKELKVDRAFIDRLESDASAQAVATAVICIGQSLNMSVVAEGVETLGQRRFLEALGCHAQQGYFYSRPMAAADFEDWILNYSGGALRRRA</sequence>
<dbReference type="NCBIfam" id="TIGR00229">
    <property type="entry name" value="sensory_box"/>
    <property type="match status" value="1"/>
</dbReference>
<dbReference type="EMBL" id="FNCS01000007">
    <property type="protein sequence ID" value="SDG75237.1"/>
    <property type="molecule type" value="Genomic_DNA"/>
</dbReference>
<dbReference type="Gene3D" id="3.20.20.450">
    <property type="entry name" value="EAL domain"/>
    <property type="match status" value="1"/>
</dbReference>
<evidence type="ECO:0000259" key="3">
    <source>
        <dbReference type="PROSITE" id="PS50883"/>
    </source>
</evidence>
<dbReference type="PROSITE" id="PS50883">
    <property type="entry name" value="EAL"/>
    <property type="match status" value="1"/>
</dbReference>
<dbReference type="PROSITE" id="PS50113">
    <property type="entry name" value="PAC"/>
    <property type="match status" value="1"/>
</dbReference>
<dbReference type="CDD" id="cd00130">
    <property type="entry name" value="PAS"/>
    <property type="match status" value="1"/>
</dbReference>
<dbReference type="SUPFAM" id="SSF55781">
    <property type="entry name" value="GAF domain-like"/>
    <property type="match status" value="1"/>
</dbReference>
<dbReference type="InterPro" id="IPR029787">
    <property type="entry name" value="Nucleotide_cyclase"/>
</dbReference>
<dbReference type="SMART" id="SM00267">
    <property type="entry name" value="GGDEF"/>
    <property type="match status" value="1"/>
</dbReference>
<dbReference type="InterPro" id="IPR035919">
    <property type="entry name" value="EAL_sf"/>
</dbReference>
<dbReference type="SUPFAM" id="SSF55073">
    <property type="entry name" value="Nucleotide cyclase"/>
    <property type="match status" value="1"/>
</dbReference>
<dbReference type="CDD" id="cd01948">
    <property type="entry name" value="EAL"/>
    <property type="match status" value="1"/>
</dbReference>
<dbReference type="Gene3D" id="3.30.450.20">
    <property type="entry name" value="PAS domain"/>
    <property type="match status" value="1"/>
</dbReference>
<dbReference type="PANTHER" id="PTHR44757:SF2">
    <property type="entry name" value="BIOFILM ARCHITECTURE MAINTENANCE PROTEIN MBAA"/>
    <property type="match status" value="1"/>
</dbReference>
<dbReference type="PIRSF" id="PIRSF005925">
    <property type="entry name" value="Dos"/>
    <property type="match status" value="1"/>
</dbReference>
<proteinExistence type="predicted"/>
<feature type="domain" description="GGDEF" evidence="4">
    <location>
        <begin position="337"/>
        <end position="469"/>
    </location>
</feature>
<protein>
    <submittedName>
        <fullName evidence="5">Diguanylate cyclase/phosphodiesterase with PAS/PAC sensor(S)</fullName>
    </submittedName>
</protein>
<feature type="domain" description="EAL" evidence="3">
    <location>
        <begin position="478"/>
        <end position="732"/>
    </location>
</feature>
<dbReference type="OrthoDB" id="9814202at2"/>
<organism evidence="5 6">
    <name type="scientific">Pelagibacterium luteolum</name>
    <dbReference type="NCBI Taxonomy" id="440168"/>
    <lineage>
        <taxon>Bacteria</taxon>
        <taxon>Pseudomonadati</taxon>
        <taxon>Pseudomonadota</taxon>
        <taxon>Alphaproteobacteria</taxon>
        <taxon>Hyphomicrobiales</taxon>
        <taxon>Devosiaceae</taxon>
        <taxon>Pelagibacterium</taxon>
    </lineage>
</organism>
<dbReference type="InterPro" id="IPR000014">
    <property type="entry name" value="PAS"/>
</dbReference>
<evidence type="ECO:0000313" key="5">
    <source>
        <dbReference type="EMBL" id="SDG75237.1"/>
    </source>
</evidence>
<evidence type="ECO:0000259" key="4">
    <source>
        <dbReference type="PROSITE" id="PS50887"/>
    </source>
</evidence>
<dbReference type="InterPro" id="IPR029016">
    <property type="entry name" value="GAF-like_dom_sf"/>
</dbReference>
<keyword evidence="6" id="KW-1185">Reference proteome</keyword>
<feature type="domain" description="PAS" evidence="1">
    <location>
        <begin position="17"/>
        <end position="63"/>
    </location>
</feature>
<gene>
    <name evidence="5" type="ORF">SAMN04487974_107108</name>
</gene>
<dbReference type="CDD" id="cd01949">
    <property type="entry name" value="GGDEF"/>
    <property type="match status" value="1"/>
</dbReference>
<dbReference type="SMART" id="SM00052">
    <property type="entry name" value="EAL"/>
    <property type="match status" value="1"/>
</dbReference>
<dbReference type="PANTHER" id="PTHR44757">
    <property type="entry name" value="DIGUANYLATE CYCLASE DGCP"/>
    <property type="match status" value="1"/>
</dbReference>
<dbReference type="InterPro" id="IPR000160">
    <property type="entry name" value="GGDEF_dom"/>
</dbReference>
<dbReference type="PROSITE" id="PS50887">
    <property type="entry name" value="GGDEF"/>
    <property type="match status" value="1"/>
</dbReference>
<name>A0A1G7WTG7_9HYPH</name>
<dbReference type="SMART" id="SM00065">
    <property type="entry name" value="GAF"/>
    <property type="match status" value="1"/>
</dbReference>
<dbReference type="InterPro" id="IPR000700">
    <property type="entry name" value="PAS-assoc_C"/>
</dbReference>
<dbReference type="Proteomes" id="UP000199495">
    <property type="component" value="Unassembled WGS sequence"/>
</dbReference>
<evidence type="ECO:0000259" key="1">
    <source>
        <dbReference type="PROSITE" id="PS50112"/>
    </source>
</evidence>
<dbReference type="InterPro" id="IPR001633">
    <property type="entry name" value="EAL_dom"/>
</dbReference>
<dbReference type="Pfam" id="PF00563">
    <property type="entry name" value="EAL"/>
    <property type="match status" value="1"/>
</dbReference>
<accession>A0A1G7WTG7</accession>
<dbReference type="Pfam" id="PF00990">
    <property type="entry name" value="GGDEF"/>
    <property type="match status" value="1"/>
</dbReference>
<dbReference type="SUPFAM" id="SSF141868">
    <property type="entry name" value="EAL domain-like"/>
    <property type="match status" value="1"/>
</dbReference>
<reference evidence="5 6" key="1">
    <citation type="submission" date="2016-10" db="EMBL/GenBank/DDBJ databases">
        <authorList>
            <person name="de Groot N.N."/>
        </authorList>
    </citation>
    <scope>NUCLEOTIDE SEQUENCE [LARGE SCALE GENOMIC DNA]</scope>
    <source>
        <strain evidence="5 6">CGMCC 1.10267</strain>
    </source>
</reference>
<dbReference type="PROSITE" id="PS50112">
    <property type="entry name" value="PAS"/>
    <property type="match status" value="1"/>
</dbReference>
<dbReference type="NCBIfam" id="TIGR00254">
    <property type="entry name" value="GGDEF"/>
    <property type="match status" value="1"/>
</dbReference>
<dbReference type="SUPFAM" id="SSF55785">
    <property type="entry name" value="PYP-like sensor domain (PAS domain)"/>
    <property type="match status" value="1"/>
</dbReference>
<dbReference type="STRING" id="440168.SAMN04487974_107108"/>
<dbReference type="RefSeq" id="WP_090596958.1">
    <property type="nucleotide sequence ID" value="NZ_FNCS01000007.1"/>
</dbReference>
<dbReference type="Gene3D" id="3.30.70.270">
    <property type="match status" value="1"/>
</dbReference>
<dbReference type="AlphaFoldDB" id="A0A1G7WTG7"/>
<dbReference type="Gene3D" id="3.30.450.40">
    <property type="match status" value="1"/>
</dbReference>
<dbReference type="InterPro" id="IPR012226">
    <property type="entry name" value="Diguanyl_cyclase/Pdiesterase"/>
</dbReference>
<dbReference type="InterPro" id="IPR052155">
    <property type="entry name" value="Biofilm_reg_signaling"/>
</dbReference>